<dbReference type="InterPro" id="IPR016169">
    <property type="entry name" value="FAD-bd_PCMH_sub2"/>
</dbReference>
<reference evidence="10" key="1">
    <citation type="submission" date="2022-01" db="EMBL/GenBank/DDBJ databases">
        <authorList>
            <person name="Jo J.-H."/>
            <person name="Im W.-T."/>
        </authorList>
    </citation>
    <scope>NUCLEOTIDE SEQUENCE</scope>
    <source>
        <strain evidence="10">I2-34</strain>
    </source>
</reference>
<keyword evidence="5" id="KW-0809">Transit peptide</keyword>
<organism evidence="10 11">
    <name type="scientific">Arthrobacter hankyongi</name>
    <dbReference type="NCBI Taxonomy" id="2904801"/>
    <lineage>
        <taxon>Bacteria</taxon>
        <taxon>Bacillati</taxon>
        <taxon>Actinomycetota</taxon>
        <taxon>Actinomycetes</taxon>
        <taxon>Micrococcales</taxon>
        <taxon>Micrococcaceae</taxon>
        <taxon>Arthrobacter</taxon>
    </lineage>
</organism>
<dbReference type="RefSeq" id="WP_237820843.1">
    <property type="nucleotide sequence ID" value="NZ_JAKLTQ010000007.1"/>
</dbReference>
<keyword evidence="3" id="KW-0285">Flavoprotein</keyword>
<proteinExistence type="inferred from homology"/>
<dbReference type="PROSITE" id="PS51387">
    <property type="entry name" value="FAD_PCMH"/>
    <property type="match status" value="1"/>
</dbReference>
<comment type="cofactor">
    <cofactor evidence="1">
        <name>FAD</name>
        <dbReference type="ChEBI" id="CHEBI:57692"/>
    </cofactor>
</comment>
<feature type="region of interest" description="Disordered" evidence="8">
    <location>
        <begin position="1"/>
        <end position="23"/>
    </location>
</feature>
<dbReference type="EMBL" id="JAKLTQ010000007">
    <property type="protein sequence ID" value="MCG2622487.1"/>
    <property type="molecule type" value="Genomic_DNA"/>
</dbReference>
<dbReference type="InterPro" id="IPR016171">
    <property type="entry name" value="Vanillyl_alc_oxidase_C-sub2"/>
</dbReference>
<keyword evidence="6" id="KW-0560">Oxidoreductase</keyword>
<sequence length="475" mass="48154">MSAVPSLSAPDPVLRSGGSAPERNPAVTALQQALGAKVAVDLQTRTSRSRDRSHLPHGVADAVVRCASTEDVAAAVRICAAHGVPVVPIGAGTGLEGGANARPGWVSIDLSPMDRILRLGPADLDATVQAGVLKSQLNAALEPLGLWFPAGPGVDASFGGMASTSASGTMAVRYGTLRENVLGLTVVLASGQVVRTGGRARKSAAGYDLTRLFVGAEGTLGIITEVTVRLHGQPEAVSAAVCSFPTLADATLVVQEAVQAGIPVARVELLDEAMVAAVNAYSATGLPEAAALFFEFHGTPRSVQEQAGQLREIAAAHGGTGFDAAVGPQERDRLWQARTDVLPSCQALLAGSVTWSTDVCVPISRLAECITATQADIAASGVTAPIAGHAGDGNFHLAFVLAPDDEQAHAAAAGVNERMVARALAMGGTCTGEHGIGMGKLAALAAEHGPGVQVMAAVKAALDPQHILNPGKVLA</sequence>
<feature type="domain" description="FAD-binding PCMH-type" evidence="9">
    <location>
        <begin position="56"/>
        <end position="233"/>
    </location>
</feature>
<dbReference type="InterPro" id="IPR004113">
    <property type="entry name" value="FAD-bd_oxidored_4_C"/>
</dbReference>
<dbReference type="PANTHER" id="PTHR11748:SF111">
    <property type="entry name" value="D-LACTATE DEHYDROGENASE, MITOCHONDRIAL-RELATED"/>
    <property type="match status" value="1"/>
</dbReference>
<comment type="similarity">
    <text evidence="2">Belongs to the FAD-binding oxidoreductase/transferase type 4 family.</text>
</comment>
<evidence type="ECO:0000256" key="8">
    <source>
        <dbReference type="SAM" id="MobiDB-lite"/>
    </source>
</evidence>
<evidence type="ECO:0000256" key="3">
    <source>
        <dbReference type="ARBA" id="ARBA00022630"/>
    </source>
</evidence>
<dbReference type="Gene3D" id="3.30.465.10">
    <property type="match status" value="1"/>
</dbReference>
<dbReference type="SUPFAM" id="SSF56176">
    <property type="entry name" value="FAD-binding/transporter-associated domain-like"/>
    <property type="match status" value="1"/>
</dbReference>
<name>A0ABS9L722_9MICC</name>
<keyword evidence="11" id="KW-1185">Reference proteome</keyword>
<evidence type="ECO:0000256" key="6">
    <source>
        <dbReference type="ARBA" id="ARBA00023002"/>
    </source>
</evidence>
<evidence type="ECO:0000256" key="2">
    <source>
        <dbReference type="ARBA" id="ARBA00008000"/>
    </source>
</evidence>
<dbReference type="Gene3D" id="3.30.70.2740">
    <property type="match status" value="1"/>
</dbReference>
<comment type="caution">
    <text evidence="10">The sequence shown here is derived from an EMBL/GenBank/DDBJ whole genome shotgun (WGS) entry which is preliminary data.</text>
</comment>
<dbReference type="SUPFAM" id="SSF55103">
    <property type="entry name" value="FAD-linked oxidases, C-terminal domain"/>
    <property type="match status" value="1"/>
</dbReference>
<dbReference type="InterPro" id="IPR036318">
    <property type="entry name" value="FAD-bd_PCMH-like_sf"/>
</dbReference>
<dbReference type="InterPro" id="IPR016164">
    <property type="entry name" value="FAD-linked_Oxase-like_C"/>
</dbReference>
<evidence type="ECO:0000313" key="10">
    <source>
        <dbReference type="EMBL" id="MCG2622487.1"/>
    </source>
</evidence>
<dbReference type="Pfam" id="PF02913">
    <property type="entry name" value="FAD-oxidase_C"/>
    <property type="match status" value="1"/>
</dbReference>
<dbReference type="InterPro" id="IPR016166">
    <property type="entry name" value="FAD-bd_PCMH"/>
</dbReference>
<gene>
    <name evidence="10" type="ORF">LVY72_11235</name>
</gene>
<dbReference type="Pfam" id="PF01565">
    <property type="entry name" value="FAD_binding_4"/>
    <property type="match status" value="1"/>
</dbReference>
<evidence type="ECO:0000313" key="11">
    <source>
        <dbReference type="Proteomes" id="UP001165368"/>
    </source>
</evidence>
<dbReference type="PANTHER" id="PTHR11748">
    <property type="entry name" value="D-LACTATE DEHYDROGENASE"/>
    <property type="match status" value="1"/>
</dbReference>
<evidence type="ECO:0000256" key="5">
    <source>
        <dbReference type="ARBA" id="ARBA00022946"/>
    </source>
</evidence>
<evidence type="ECO:0000256" key="1">
    <source>
        <dbReference type="ARBA" id="ARBA00001974"/>
    </source>
</evidence>
<evidence type="ECO:0000259" key="9">
    <source>
        <dbReference type="PROSITE" id="PS51387"/>
    </source>
</evidence>
<keyword evidence="4" id="KW-0274">FAD</keyword>
<dbReference type="Gene3D" id="1.10.45.10">
    <property type="entry name" value="Vanillyl-alcohol Oxidase, Chain A, domain 4"/>
    <property type="match status" value="1"/>
</dbReference>
<evidence type="ECO:0000256" key="4">
    <source>
        <dbReference type="ARBA" id="ARBA00022827"/>
    </source>
</evidence>
<evidence type="ECO:0000256" key="7">
    <source>
        <dbReference type="ARBA" id="ARBA00038897"/>
    </source>
</evidence>
<dbReference type="Proteomes" id="UP001165368">
    <property type="component" value="Unassembled WGS sequence"/>
</dbReference>
<dbReference type="EC" id="1.1.2.4" evidence="7"/>
<protein>
    <recommendedName>
        <fullName evidence="7">D-lactate dehydrogenase (cytochrome)</fullName>
        <ecNumber evidence="7">1.1.2.4</ecNumber>
    </recommendedName>
</protein>
<dbReference type="InterPro" id="IPR006094">
    <property type="entry name" value="Oxid_FAD_bind_N"/>
</dbReference>
<accession>A0ABS9L722</accession>